<organism evidence="1">
    <name type="scientific">Arundo donax</name>
    <name type="common">Giant reed</name>
    <name type="synonym">Donax arundinaceus</name>
    <dbReference type="NCBI Taxonomy" id="35708"/>
    <lineage>
        <taxon>Eukaryota</taxon>
        <taxon>Viridiplantae</taxon>
        <taxon>Streptophyta</taxon>
        <taxon>Embryophyta</taxon>
        <taxon>Tracheophyta</taxon>
        <taxon>Spermatophyta</taxon>
        <taxon>Magnoliopsida</taxon>
        <taxon>Liliopsida</taxon>
        <taxon>Poales</taxon>
        <taxon>Poaceae</taxon>
        <taxon>PACMAD clade</taxon>
        <taxon>Arundinoideae</taxon>
        <taxon>Arundineae</taxon>
        <taxon>Arundo</taxon>
    </lineage>
</organism>
<accession>A0A0A9AMW4</accession>
<evidence type="ECO:0000313" key="1">
    <source>
        <dbReference type="EMBL" id="JAD51193.1"/>
    </source>
</evidence>
<reference evidence="1" key="2">
    <citation type="journal article" date="2015" name="Data Brief">
        <title>Shoot transcriptome of the giant reed, Arundo donax.</title>
        <authorList>
            <person name="Barrero R.A."/>
            <person name="Guerrero F.D."/>
            <person name="Moolhuijzen P."/>
            <person name="Goolsby J.A."/>
            <person name="Tidwell J."/>
            <person name="Bellgard S.E."/>
            <person name="Bellgard M.I."/>
        </authorList>
    </citation>
    <scope>NUCLEOTIDE SEQUENCE</scope>
    <source>
        <tissue evidence="1">Shoot tissue taken approximately 20 cm above the soil surface</tissue>
    </source>
</reference>
<dbReference type="AlphaFoldDB" id="A0A0A9AMW4"/>
<name>A0A0A9AMW4_ARUDO</name>
<sequence length="76" mass="8874">MHFELEGVCELGLWYDSNGRMGQHRSSINSMIMCVWVSAKKHVQNTIRMPRGIIIYKDMPDLSKQLDWERSFCVVA</sequence>
<proteinExistence type="predicted"/>
<protein>
    <submittedName>
        <fullName evidence="1">Uncharacterized protein</fullName>
    </submittedName>
</protein>
<reference evidence="1" key="1">
    <citation type="submission" date="2014-09" db="EMBL/GenBank/DDBJ databases">
        <authorList>
            <person name="Magalhaes I.L.F."/>
            <person name="Oliveira U."/>
            <person name="Santos F.R."/>
            <person name="Vidigal T.H.D.A."/>
            <person name="Brescovit A.D."/>
            <person name="Santos A.J."/>
        </authorList>
    </citation>
    <scope>NUCLEOTIDE SEQUENCE</scope>
    <source>
        <tissue evidence="1">Shoot tissue taken approximately 20 cm above the soil surface</tissue>
    </source>
</reference>
<dbReference type="EMBL" id="GBRH01246702">
    <property type="protein sequence ID" value="JAD51193.1"/>
    <property type="molecule type" value="Transcribed_RNA"/>
</dbReference>